<name>A0A6B9Z9X6_9BACT</name>
<gene>
    <name evidence="2" type="ORF">GWR21_05510</name>
</gene>
<dbReference type="Proteomes" id="UP000476411">
    <property type="component" value="Chromosome"/>
</dbReference>
<dbReference type="KEGG" id="chih:GWR21_05510"/>
<dbReference type="AlphaFoldDB" id="A0A6B9Z9X6"/>
<keyword evidence="3" id="KW-1185">Reference proteome</keyword>
<protein>
    <recommendedName>
        <fullName evidence="4">Outer membrane protein beta-barrel domain-containing protein</fullName>
    </recommendedName>
</protein>
<feature type="chain" id="PRO_5025573039" description="Outer membrane protein beta-barrel domain-containing protein" evidence="1">
    <location>
        <begin position="21"/>
        <end position="203"/>
    </location>
</feature>
<evidence type="ECO:0000313" key="2">
    <source>
        <dbReference type="EMBL" id="QHS59070.1"/>
    </source>
</evidence>
<evidence type="ECO:0000313" key="3">
    <source>
        <dbReference type="Proteomes" id="UP000476411"/>
    </source>
</evidence>
<proteinExistence type="predicted"/>
<dbReference type="EMBL" id="CP048113">
    <property type="protein sequence ID" value="QHS59070.1"/>
    <property type="molecule type" value="Genomic_DNA"/>
</dbReference>
<sequence length="203" mass="22014">MKRVFLLAAVCLAGITSSHAQRFINGIGTGVFVEGASHTNTKASTVFTYSPRISFAESENTSISVGIPLSVGFSATYNATYDSYYGWDEESMFGYMVNAPVMVNFNFGAGSAQGCQSRMGFYVGAGYGLHAGTVESEYYDPEYYGYYTDSRSMATTGPAANIGMRIGVGRKKRHNIEISTFYMKGITGDYKAHIGGLTCLFNF</sequence>
<evidence type="ECO:0008006" key="4">
    <source>
        <dbReference type="Google" id="ProtNLM"/>
    </source>
</evidence>
<accession>A0A6B9Z9X6</accession>
<dbReference type="RefSeq" id="WP_162330772.1">
    <property type="nucleotide sequence ID" value="NZ_CP048113.1"/>
</dbReference>
<evidence type="ECO:0000256" key="1">
    <source>
        <dbReference type="SAM" id="SignalP"/>
    </source>
</evidence>
<feature type="signal peptide" evidence="1">
    <location>
        <begin position="1"/>
        <end position="20"/>
    </location>
</feature>
<reference evidence="2 3" key="1">
    <citation type="submission" date="2020-01" db="EMBL/GenBank/DDBJ databases">
        <title>Complete genome sequence of Chitinophaga sp. H33E-04 isolated from quinoa roots.</title>
        <authorList>
            <person name="Weon H.-Y."/>
            <person name="Lee S.A."/>
        </authorList>
    </citation>
    <scope>NUCLEOTIDE SEQUENCE [LARGE SCALE GENOMIC DNA]</scope>
    <source>
        <strain evidence="2 3">H33E-04</strain>
    </source>
</reference>
<organism evidence="2 3">
    <name type="scientific">Chitinophaga agri</name>
    <dbReference type="NCBI Taxonomy" id="2703787"/>
    <lineage>
        <taxon>Bacteria</taxon>
        <taxon>Pseudomonadati</taxon>
        <taxon>Bacteroidota</taxon>
        <taxon>Chitinophagia</taxon>
        <taxon>Chitinophagales</taxon>
        <taxon>Chitinophagaceae</taxon>
        <taxon>Chitinophaga</taxon>
    </lineage>
</organism>
<keyword evidence="1" id="KW-0732">Signal</keyword>